<dbReference type="AlphaFoldDB" id="R0ESV6"/>
<sequence length="135" mass="15752">MMMANNPGIRSRLALDPGCCHSLHHAMVHPLDRHGGRTHAKNHCRSRPGHIPYLIDVEWCRSQHWNALGRCTDGWSMFGCRYGRMVGTDDRVRQWTTVGCERDGTIGLRQRRRFVRSPMVVRWSTSQDTRKERRD</sequence>
<name>R0ESV6_9BRAS</name>
<keyword evidence="2" id="KW-1185">Reference proteome</keyword>
<protein>
    <submittedName>
        <fullName evidence="1">Uncharacterized protein</fullName>
    </submittedName>
</protein>
<evidence type="ECO:0000313" key="1">
    <source>
        <dbReference type="EMBL" id="EOA12117.1"/>
    </source>
</evidence>
<accession>R0ESV6</accession>
<organism evidence="1 2">
    <name type="scientific">Capsella rubella</name>
    <dbReference type="NCBI Taxonomy" id="81985"/>
    <lineage>
        <taxon>Eukaryota</taxon>
        <taxon>Viridiplantae</taxon>
        <taxon>Streptophyta</taxon>
        <taxon>Embryophyta</taxon>
        <taxon>Tracheophyta</taxon>
        <taxon>Spermatophyta</taxon>
        <taxon>Magnoliopsida</taxon>
        <taxon>eudicotyledons</taxon>
        <taxon>Gunneridae</taxon>
        <taxon>Pentapetalae</taxon>
        <taxon>rosids</taxon>
        <taxon>malvids</taxon>
        <taxon>Brassicales</taxon>
        <taxon>Brassicaceae</taxon>
        <taxon>Camelineae</taxon>
        <taxon>Capsella</taxon>
    </lineage>
</organism>
<evidence type="ECO:0000313" key="2">
    <source>
        <dbReference type="Proteomes" id="UP000029121"/>
    </source>
</evidence>
<dbReference type="EMBL" id="KB870850">
    <property type="protein sequence ID" value="EOA12117.1"/>
    <property type="molecule type" value="Genomic_DNA"/>
</dbReference>
<gene>
    <name evidence="1" type="ORF">CARUB_v10003956mg</name>
</gene>
<reference evidence="2" key="1">
    <citation type="journal article" date="2013" name="Nat. Genet.">
        <title>The Capsella rubella genome and the genomic consequences of rapid mating system evolution.</title>
        <authorList>
            <person name="Slotte T."/>
            <person name="Hazzouri K.M."/>
            <person name="Agren J.A."/>
            <person name="Koenig D."/>
            <person name="Maumus F."/>
            <person name="Guo Y.L."/>
            <person name="Steige K."/>
            <person name="Platts A.E."/>
            <person name="Escobar J.S."/>
            <person name="Newman L.K."/>
            <person name="Wang W."/>
            <person name="Mandakova T."/>
            <person name="Vello E."/>
            <person name="Smith L.M."/>
            <person name="Henz S.R."/>
            <person name="Steffen J."/>
            <person name="Takuno S."/>
            <person name="Brandvain Y."/>
            <person name="Coop G."/>
            <person name="Andolfatto P."/>
            <person name="Hu T.T."/>
            <person name="Blanchette M."/>
            <person name="Clark R.M."/>
            <person name="Quesneville H."/>
            <person name="Nordborg M."/>
            <person name="Gaut B.S."/>
            <person name="Lysak M.A."/>
            <person name="Jenkins J."/>
            <person name="Grimwood J."/>
            <person name="Chapman J."/>
            <person name="Prochnik S."/>
            <person name="Shu S."/>
            <person name="Rokhsar D."/>
            <person name="Schmutz J."/>
            <person name="Weigel D."/>
            <person name="Wright S.I."/>
        </authorList>
    </citation>
    <scope>NUCLEOTIDE SEQUENCE [LARGE SCALE GENOMIC DNA]</scope>
    <source>
        <strain evidence="2">cv. Monte Gargano</strain>
    </source>
</reference>
<dbReference type="Proteomes" id="UP000029121">
    <property type="component" value="Unassembled WGS sequence"/>
</dbReference>
<proteinExistence type="predicted"/>